<dbReference type="SMART" id="SM00213">
    <property type="entry name" value="UBQ"/>
    <property type="match status" value="1"/>
</dbReference>
<keyword evidence="1" id="KW-0175">Coiled coil</keyword>
<organism evidence="3 4">
    <name type="scientific">Caenorhabditis tropicalis</name>
    <dbReference type="NCBI Taxonomy" id="1561998"/>
    <lineage>
        <taxon>Eukaryota</taxon>
        <taxon>Metazoa</taxon>
        <taxon>Ecdysozoa</taxon>
        <taxon>Nematoda</taxon>
        <taxon>Chromadorea</taxon>
        <taxon>Rhabditida</taxon>
        <taxon>Rhabditina</taxon>
        <taxon>Rhabditomorpha</taxon>
        <taxon>Rhabditoidea</taxon>
        <taxon>Rhabditidae</taxon>
        <taxon>Peloderinae</taxon>
        <taxon>Caenorhabditis</taxon>
    </lineage>
</organism>
<dbReference type="InterPro" id="IPR000626">
    <property type="entry name" value="Ubiquitin-like_dom"/>
</dbReference>
<evidence type="ECO:0000256" key="1">
    <source>
        <dbReference type="SAM" id="Coils"/>
    </source>
</evidence>
<dbReference type="eggNOG" id="ENOG502TK7F">
    <property type="taxonomic scope" value="Eukaryota"/>
</dbReference>
<keyword evidence="3" id="KW-1185">Reference proteome</keyword>
<dbReference type="Pfam" id="PF00240">
    <property type="entry name" value="ubiquitin"/>
    <property type="match status" value="1"/>
</dbReference>
<dbReference type="InterPro" id="IPR029071">
    <property type="entry name" value="Ubiquitin-like_domsf"/>
</dbReference>
<dbReference type="InterPro" id="IPR050158">
    <property type="entry name" value="Ubiquitin_ubiquitin-like"/>
</dbReference>
<evidence type="ECO:0000259" key="2">
    <source>
        <dbReference type="PROSITE" id="PS50053"/>
    </source>
</evidence>
<dbReference type="CDD" id="cd17039">
    <property type="entry name" value="Ubl_ubiquitin_like"/>
    <property type="match status" value="1"/>
</dbReference>
<dbReference type="Proteomes" id="UP000095282">
    <property type="component" value="Unplaced"/>
</dbReference>
<sequence>MADNSETDILSEFRKLQVESSQIWMRFHEEPPIDSAKLTANKKLEEAEEIIRNLIETNDSQSEIIESLREVLNNLETEHEKQKKLNEKMKFEMRGISRKLRITEKQLEESRKKEAKKPFQIFIKMKKTITLDVENDYKISHVIKMIEEKTKMPSGHIYLCYQGKPLQNELLVSDYNIRKESTLFVYFRASGCRTDSADN</sequence>
<reference evidence="4" key="1">
    <citation type="submission" date="2016-11" db="UniProtKB">
        <authorList>
            <consortium name="WormBaseParasite"/>
        </authorList>
    </citation>
    <scope>IDENTIFICATION</scope>
</reference>
<evidence type="ECO:0000313" key="4">
    <source>
        <dbReference type="WBParaSite" id="Csp11.Scaffold608.g5778.t1"/>
    </source>
</evidence>
<name>A0A1I7TGR7_9PELO</name>
<dbReference type="Gene3D" id="3.10.20.90">
    <property type="entry name" value="Phosphatidylinositol 3-kinase Catalytic Subunit, Chain A, domain 1"/>
    <property type="match status" value="1"/>
</dbReference>
<dbReference type="InterPro" id="IPR019956">
    <property type="entry name" value="Ubiquitin_dom"/>
</dbReference>
<proteinExistence type="predicted"/>
<feature type="coiled-coil region" evidence="1">
    <location>
        <begin position="37"/>
        <end position="113"/>
    </location>
</feature>
<dbReference type="AlphaFoldDB" id="A0A1I7TGR7"/>
<protein>
    <submittedName>
        <fullName evidence="4">Ubiquitin-like domain-containing protein</fullName>
    </submittedName>
</protein>
<evidence type="ECO:0000313" key="3">
    <source>
        <dbReference type="Proteomes" id="UP000095282"/>
    </source>
</evidence>
<dbReference type="PRINTS" id="PR00348">
    <property type="entry name" value="UBIQUITIN"/>
</dbReference>
<dbReference type="PROSITE" id="PS50053">
    <property type="entry name" value="UBIQUITIN_2"/>
    <property type="match status" value="1"/>
</dbReference>
<dbReference type="PANTHER" id="PTHR10666">
    <property type="entry name" value="UBIQUITIN"/>
    <property type="match status" value="1"/>
</dbReference>
<accession>A0A1I7TGR7</accession>
<dbReference type="STRING" id="1561998.A0A1I7TGR7"/>
<dbReference type="SUPFAM" id="SSF54236">
    <property type="entry name" value="Ubiquitin-like"/>
    <property type="match status" value="1"/>
</dbReference>
<feature type="domain" description="Ubiquitin-like" evidence="2">
    <location>
        <begin position="119"/>
        <end position="192"/>
    </location>
</feature>
<dbReference type="WBParaSite" id="Csp11.Scaffold608.g5778.t1">
    <property type="protein sequence ID" value="Csp11.Scaffold608.g5778.t1"/>
    <property type="gene ID" value="Csp11.Scaffold608.g5778"/>
</dbReference>